<dbReference type="InterPro" id="IPR004908">
    <property type="entry name" value="ATPase_V1-cplx_hsu"/>
</dbReference>
<comment type="subunit">
    <text evidence="5">V-ATPase is a heteromultimeric enzyme made up of two complexes: the ATP-hydrolytic V1 complex and the proton translocation V0 complex.</text>
</comment>
<reference evidence="7 8" key="1">
    <citation type="journal article" date="2021" name="Nat. Commun.">
        <title>Genetic determinants of endophytism in the Arabidopsis root mycobiome.</title>
        <authorList>
            <person name="Mesny F."/>
            <person name="Miyauchi S."/>
            <person name="Thiergart T."/>
            <person name="Pickel B."/>
            <person name="Atanasova L."/>
            <person name="Karlsson M."/>
            <person name="Huettel B."/>
            <person name="Barry K.W."/>
            <person name="Haridas S."/>
            <person name="Chen C."/>
            <person name="Bauer D."/>
            <person name="Andreopoulos W."/>
            <person name="Pangilinan J."/>
            <person name="LaButti K."/>
            <person name="Riley R."/>
            <person name="Lipzen A."/>
            <person name="Clum A."/>
            <person name="Drula E."/>
            <person name="Henrissat B."/>
            <person name="Kohler A."/>
            <person name="Grigoriev I.V."/>
            <person name="Martin F.M."/>
            <person name="Hacquard S."/>
        </authorList>
    </citation>
    <scope>NUCLEOTIDE SEQUENCE [LARGE SCALE GENOMIC DNA]</scope>
    <source>
        <strain evidence="7 8">MPI-CAGE-CH-0241</strain>
    </source>
</reference>
<dbReference type="AlphaFoldDB" id="A0A9P8WGX3"/>
<proteinExistence type="inferred from homology"/>
<dbReference type="InterPro" id="IPR011989">
    <property type="entry name" value="ARM-like"/>
</dbReference>
<dbReference type="EMBL" id="JAGPYM010000002">
    <property type="protein sequence ID" value="KAH6898886.1"/>
    <property type="molecule type" value="Genomic_DNA"/>
</dbReference>
<gene>
    <name evidence="7" type="ORF">B0T10DRAFT_543800</name>
</gene>
<protein>
    <recommendedName>
        <fullName evidence="5">V-type proton ATPase subunit H</fullName>
    </recommendedName>
</protein>
<name>A0A9P8WGX3_9HYPO</name>
<comment type="similarity">
    <text evidence="1 5">Belongs to the V-ATPase H subunit family.</text>
</comment>
<dbReference type="PIRSF" id="PIRSF032184">
    <property type="entry name" value="ATPase_V1_H"/>
    <property type="match status" value="1"/>
</dbReference>
<keyword evidence="8" id="KW-1185">Reference proteome</keyword>
<evidence type="ECO:0000256" key="5">
    <source>
        <dbReference type="PIRNR" id="PIRNR032184"/>
    </source>
</evidence>
<dbReference type="Pfam" id="PF11698">
    <property type="entry name" value="V-ATPase_H_C"/>
    <property type="match status" value="1"/>
</dbReference>
<dbReference type="FunFam" id="1.25.10.10:FF:000326">
    <property type="entry name" value="V-type proton ATPase subunit H"/>
    <property type="match status" value="1"/>
</dbReference>
<dbReference type="GO" id="GO:0046961">
    <property type="term" value="F:proton-transporting ATPase activity, rotational mechanism"/>
    <property type="evidence" value="ECO:0007669"/>
    <property type="project" value="UniProtKB-UniRule"/>
</dbReference>
<comment type="function">
    <text evidence="5">Subunit of the V1 complex of vacuolar(H+)-ATPase (V-ATPase), a multisubunit enzyme composed of a peripheral complex (V1) that hydrolyzes ATP and a membrane integral complex (V0) that translocates protons. V-ATPase is responsible for acidifying and maintaining the pH of intracellular compartments.</text>
</comment>
<accession>A0A9P8WGX3</accession>
<keyword evidence="4 5" id="KW-0406">Ion transport</keyword>
<dbReference type="GO" id="GO:0000329">
    <property type="term" value="C:fungal-type vacuole membrane"/>
    <property type="evidence" value="ECO:0007669"/>
    <property type="project" value="TreeGrafter"/>
</dbReference>
<dbReference type="FunFam" id="1.25.40.150:FF:000002">
    <property type="entry name" value="V-type proton ATPase subunit H"/>
    <property type="match status" value="1"/>
</dbReference>
<keyword evidence="2 5" id="KW-0813">Transport</keyword>
<dbReference type="Gene3D" id="1.25.40.150">
    <property type="entry name" value="V-type ATPase, subunit H, C-terminal domain"/>
    <property type="match status" value="1"/>
</dbReference>
<evidence type="ECO:0000259" key="6">
    <source>
        <dbReference type="Pfam" id="PF11698"/>
    </source>
</evidence>
<dbReference type="GO" id="GO:0000221">
    <property type="term" value="C:vacuolar proton-transporting V-type ATPase, V1 domain"/>
    <property type="evidence" value="ECO:0007669"/>
    <property type="project" value="UniProtKB-UniRule"/>
</dbReference>
<evidence type="ECO:0000313" key="8">
    <source>
        <dbReference type="Proteomes" id="UP000777438"/>
    </source>
</evidence>
<dbReference type="PANTHER" id="PTHR10698">
    <property type="entry name" value="V-TYPE PROTON ATPASE SUBUNIT H"/>
    <property type="match status" value="1"/>
</dbReference>
<organism evidence="7 8">
    <name type="scientific">Thelonectria olida</name>
    <dbReference type="NCBI Taxonomy" id="1576542"/>
    <lineage>
        <taxon>Eukaryota</taxon>
        <taxon>Fungi</taxon>
        <taxon>Dikarya</taxon>
        <taxon>Ascomycota</taxon>
        <taxon>Pezizomycotina</taxon>
        <taxon>Sordariomycetes</taxon>
        <taxon>Hypocreomycetidae</taxon>
        <taxon>Hypocreales</taxon>
        <taxon>Nectriaceae</taxon>
        <taxon>Thelonectria</taxon>
    </lineage>
</organism>
<evidence type="ECO:0000256" key="2">
    <source>
        <dbReference type="ARBA" id="ARBA00022448"/>
    </source>
</evidence>
<evidence type="ECO:0000313" key="7">
    <source>
        <dbReference type="EMBL" id="KAH6898886.1"/>
    </source>
</evidence>
<dbReference type="InterPro" id="IPR016024">
    <property type="entry name" value="ARM-type_fold"/>
</dbReference>
<dbReference type="Pfam" id="PF03224">
    <property type="entry name" value="V-ATPase_H_N"/>
    <property type="match status" value="1"/>
</dbReference>
<dbReference type="Gene3D" id="1.25.10.10">
    <property type="entry name" value="Leucine-rich Repeat Variant"/>
    <property type="match status" value="1"/>
</dbReference>
<dbReference type="InterPro" id="IPR011987">
    <property type="entry name" value="ATPase_V1-cplx_hsu_C"/>
</dbReference>
<keyword evidence="3 5" id="KW-0375">Hydrogen ion transport</keyword>
<dbReference type="SUPFAM" id="SSF48371">
    <property type="entry name" value="ARM repeat"/>
    <property type="match status" value="1"/>
</dbReference>
<evidence type="ECO:0000256" key="3">
    <source>
        <dbReference type="ARBA" id="ARBA00022781"/>
    </source>
</evidence>
<dbReference type="OrthoDB" id="10263554at2759"/>
<dbReference type="PANTHER" id="PTHR10698:SF0">
    <property type="entry name" value="V-TYPE PROTON ATPASE SUBUNIT H"/>
    <property type="match status" value="1"/>
</dbReference>
<evidence type="ECO:0000256" key="1">
    <source>
        <dbReference type="ARBA" id="ARBA00008613"/>
    </source>
</evidence>
<dbReference type="Proteomes" id="UP000777438">
    <property type="component" value="Unassembled WGS sequence"/>
</dbReference>
<sequence>MSPDPPTYLASLQSNIRQRPIPWDGAVRAGTLTEEQLSKIRAVDKAKKPEQRKEIVTGDLDGYRLLFVGGSGQSSVLEAAGKHPNVVQYILVLLGDLLEGSPSLAKALFKTQDPYRHFLPLLNSTNAEDHIPLLTAHALTTLMCFARDESQATLQALPIIFTYLSGLAKSSDAGLQDIAVQEYSSLLYGHVPREQFWNQRSETIEPLVKILQAACGLENGTSSASLWSGNTGNRSTGFEGSLGGGVGLQLLYHALLVIWQMSFEADDIGDDLNDEYDIVLLYTQLLRLSPKEKTTRLILSTLYNLLEKNPKSLLPTAVLARLPSLLDNIGSRHLTDPDLLEDLSGLKEMLEEYTKTKTTFDEYVAEVQSGHLRWSPPHRNTVFWAENARKILEFENGEIPRKLVEIMRQPWENDKQVLAIACNDVGALVKEVPEKRYQLEKIGLKTRIMELMQSDDENVRWESLRALGGWLKYSFEEK</sequence>
<comment type="caution">
    <text evidence="7">The sequence shown here is derived from an EMBL/GenBank/DDBJ whole genome shotgun (WGS) entry which is preliminary data.</text>
</comment>
<feature type="domain" description="ATPase V1 complex subunit H C-terminal" evidence="6">
    <location>
        <begin position="357"/>
        <end position="475"/>
    </location>
</feature>
<evidence type="ECO:0000256" key="4">
    <source>
        <dbReference type="ARBA" id="ARBA00023065"/>
    </source>
</evidence>
<dbReference type="InterPro" id="IPR038497">
    <property type="entry name" value="ATPase_V1-cplx_hsu_C_sf"/>
</dbReference>